<comment type="caution">
    <text evidence="7">The sequence shown here is derived from an EMBL/GenBank/DDBJ whole genome shotgun (WGS) entry which is preliminary data.</text>
</comment>
<evidence type="ECO:0000259" key="6">
    <source>
        <dbReference type="PROSITE" id="PS51635"/>
    </source>
</evidence>
<feature type="short sequence motif" description="GXGXXG" evidence="4">
    <location>
        <begin position="18"/>
        <end position="23"/>
    </location>
</feature>
<feature type="region of interest" description="Disordered" evidence="5">
    <location>
        <begin position="437"/>
        <end position="472"/>
    </location>
</feature>
<dbReference type="InterPro" id="IPR016035">
    <property type="entry name" value="Acyl_Trfase/lysoPLipase"/>
</dbReference>
<dbReference type="GO" id="GO:0046486">
    <property type="term" value="P:glycerolipid metabolic process"/>
    <property type="evidence" value="ECO:0007669"/>
    <property type="project" value="UniProtKB-ARBA"/>
</dbReference>
<keyword evidence="1 4" id="KW-0378">Hydrolase</keyword>
<feature type="compositionally biased region" description="Low complexity" evidence="5">
    <location>
        <begin position="439"/>
        <end position="451"/>
    </location>
</feature>
<keyword evidence="8" id="KW-1185">Reference proteome</keyword>
<feature type="compositionally biased region" description="Basic and acidic residues" evidence="5">
    <location>
        <begin position="484"/>
        <end position="500"/>
    </location>
</feature>
<name>A0A8H3EPX6_9LECA</name>
<feature type="domain" description="PNPLA" evidence="6">
    <location>
        <begin position="14"/>
        <end position="253"/>
    </location>
</feature>
<dbReference type="PROSITE" id="PS51635">
    <property type="entry name" value="PNPLA"/>
    <property type="match status" value="1"/>
</dbReference>
<dbReference type="GO" id="GO:0016020">
    <property type="term" value="C:membrane"/>
    <property type="evidence" value="ECO:0007669"/>
    <property type="project" value="TreeGrafter"/>
</dbReference>
<evidence type="ECO:0000313" key="7">
    <source>
        <dbReference type="EMBL" id="CAF9908057.1"/>
    </source>
</evidence>
<feature type="short sequence motif" description="GXSXG" evidence="4">
    <location>
        <begin position="62"/>
        <end position="66"/>
    </location>
</feature>
<gene>
    <name evidence="7" type="ORF">ALECFALPRED_004210</name>
</gene>
<dbReference type="GO" id="GO:0047499">
    <property type="term" value="F:calcium-independent phospholipase A2 activity"/>
    <property type="evidence" value="ECO:0007669"/>
    <property type="project" value="TreeGrafter"/>
</dbReference>
<feature type="region of interest" description="Disordered" evidence="5">
    <location>
        <begin position="484"/>
        <end position="517"/>
    </location>
</feature>
<feature type="short sequence motif" description="DGA/G" evidence="4">
    <location>
        <begin position="240"/>
        <end position="242"/>
    </location>
</feature>
<organism evidence="7 8">
    <name type="scientific">Alectoria fallacina</name>
    <dbReference type="NCBI Taxonomy" id="1903189"/>
    <lineage>
        <taxon>Eukaryota</taxon>
        <taxon>Fungi</taxon>
        <taxon>Dikarya</taxon>
        <taxon>Ascomycota</taxon>
        <taxon>Pezizomycotina</taxon>
        <taxon>Lecanoromycetes</taxon>
        <taxon>OSLEUM clade</taxon>
        <taxon>Lecanoromycetidae</taxon>
        <taxon>Lecanorales</taxon>
        <taxon>Lecanorineae</taxon>
        <taxon>Parmeliaceae</taxon>
        <taxon>Alectoria</taxon>
    </lineage>
</organism>
<accession>A0A8H3EPX6</accession>
<feature type="active site" description="Nucleophile" evidence="4">
    <location>
        <position position="64"/>
    </location>
</feature>
<dbReference type="AlphaFoldDB" id="A0A8H3EPX6"/>
<evidence type="ECO:0000256" key="1">
    <source>
        <dbReference type="ARBA" id="ARBA00022801"/>
    </source>
</evidence>
<proteinExistence type="predicted"/>
<dbReference type="Proteomes" id="UP000664203">
    <property type="component" value="Unassembled WGS sequence"/>
</dbReference>
<sequence>MNNSNAGSKRLNVLVLDGGGVRGLSSLLILKALMVQINQTLATLGTSFGELHPHHVFQLVAGTSTGGLIALMLGKMGMTVDECITQYEELSKVIFGKKHLRGRITRGLAPAKYSGKRLRNCIQRLLRDCQLDENLSMRHETDRVAWYVPAMLRVFPSGILNMANSQDEAHLANISTISAVVCREHCSSSQYSKLKNKAVPICSLPCKDNLVCKVCDAARATSAAPTFFPVMRIEDRFFTDGGFENNNPSFAIYFHYSAAERKKSTRPMAASAGSAPYFSPHGDLDCSCVRFTNIGTGAKVDDLEPGKRDRLAGLIPGIIRKGVFLKQTLTDSAVNSEKDAEVMRQFQELNPDRIMYERFDANHGVSNIKLDDYNALGEIRGKTKQYLEEQETKDLLIEIGLAIATDCLKTRPIHEQNAQPADSAIDKSRQPLKASILTSTSSLSNGPSSHSNYPDGESHMLFTNGDNLQNGRTAPLTEHLAENPLRLDRQGHPENYAHEDPDIDAIEPERPMVAAPA</sequence>
<dbReference type="Pfam" id="PF01734">
    <property type="entry name" value="Patatin"/>
    <property type="match status" value="1"/>
</dbReference>
<dbReference type="SUPFAM" id="SSF52151">
    <property type="entry name" value="FabD/lysophospholipase-like"/>
    <property type="match status" value="1"/>
</dbReference>
<evidence type="ECO:0000256" key="4">
    <source>
        <dbReference type="PROSITE-ProRule" id="PRU01161"/>
    </source>
</evidence>
<protein>
    <recommendedName>
        <fullName evidence="6">PNPLA domain-containing protein</fullName>
    </recommendedName>
</protein>
<dbReference type="PANTHER" id="PTHR24185:SF1">
    <property type="entry name" value="CALCIUM-INDEPENDENT PHOSPHOLIPASE A2-GAMMA"/>
    <property type="match status" value="1"/>
</dbReference>
<reference evidence="7" key="1">
    <citation type="submission" date="2021-03" db="EMBL/GenBank/DDBJ databases">
        <authorList>
            <person name="Tagirdzhanova G."/>
        </authorList>
    </citation>
    <scope>NUCLEOTIDE SEQUENCE</scope>
</reference>
<dbReference type="Gene3D" id="3.40.1090.10">
    <property type="entry name" value="Cytosolic phospholipase A2 catalytic domain"/>
    <property type="match status" value="1"/>
</dbReference>
<evidence type="ECO:0000256" key="3">
    <source>
        <dbReference type="ARBA" id="ARBA00023098"/>
    </source>
</evidence>
<dbReference type="GO" id="GO:0016042">
    <property type="term" value="P:lipid catabolic process"/>
    <property type="evidence" value="ECO:0007669"/>
    <property type="project" value="UniProtKB-UniRule"/>
</dbReference>
<feature type="active site" description="Proton acceptor" evidence="4">
    <location>
        <position position="240"/>
    </location>
</feature>
<dbReference type="OrthoDB" id="630895at2759"/>
<evidence type="ECO:0000256" key="2">
    <source>
        <dbReference type="ARBA" id="ARBA00022963"/>
    </source>
</evidence>
<dbReference type="GO" id="GO:0019369">
    <property type="term" value="P:arachidonate metabolic process"/>
    <property type="evidence" value="ECO:0007669"/>
    <property type="project" value="TreeGrafter"/>
</dbReference>
<evidence type="ECO:0000256" key="5">
    <source>
        <dbReference type="SAM" id="MobiDB-lite"/>
    </source>
</evidence>
<dbReference type="PANTHER" id="PTHR24185">
    <property type="entry name" value="CALCIUM-INDEPENDENT PHOSPHOLIPASE A2-GAMMA"/>
    <property type="match status" value="1"/>
</dbReference>
<evidence type="ECO:0000313" key="8">
    <source>
        <dbReference type="Proteomes" id="UP000664203"/>
    </source>
</evidence>
<keyword evidence="3 4" id="KW-0443">Lipid metabolism</keyword>
<dbReference type="InterPro" id="IPR002641">
    <property type="entry name" value="PNPLA_dom"/>
</dbReference>
<keyword evidence="2 4" id="KW-0442">Lipid degradation</keyword>
<dbReference type="EMBL" id="CAJPDR010000026">
    <property type="protein sequence ID" value="CAF9908057.1"/>
    <property type="molecule type" value="Genomic_DNA"/>
</dbReference>